<dbReference type="Gene3D" id="3.40.190.10">
    <property type="entry name" value="Periplasmic binding protein-like II"/>
    <property type="match status" value="1"/>
</dbReference>
<dbReference type="PANTHER" id="PTHR30290:SF10">
    <property type="entry name" value="PERIPLASMIC OLIGOPEPTIDE-BINDING PROTEIN-RELATED"/>
    <property type="match status" value="1"/>
</dbReference>
<keyword evidence="3" id="KW-0813">Transport</keyword>
<sequence length="207" mass="23112">AGTMQPAYGILPPGIPGYNEELVGLDYDVEEARELIASSSYGDVFNMPPITITTAGWGGLIASELEALVYQWRQNLGVEVTVRQLEPDRFLYHLLQEKDEMFYIGWIADYPHPQDFLEILFSSGAENNYGEYSNPDFDVLLETAAAEPDNDLSLALYQQAEQLLVEDAVCLPLCFGRNYILVKPYVSGFNLNLLGFAMLSEVSVESH</sequence>
<dbReference type="InterPro" id="IPR039424">
    <property type="entry name" value="SBP_5"/>
</dbReference>
<evidence type="ECO:0000256" key="3">
    <source>
        <dbReference type="ARBA" id="ARBA00022448"/>
    </source>
</evidence>
<dbReference type="EMBL" id="BARU01027029">
    <property type="protein sequence ID" value="GAH69580.1"/>
    <property type="molecule type" value="Genomic_DNA"/>
</dbReference>
<dbReference type="SUPFAM" id="SSF53850">
    <property type="entry name" value="Periplasmic binding protein-like II"/>
    <property type="match status" value="1"/>
</dbReference>
<feature type="non-terminal residue" evidence="6">
    <location>
        <position position="1"/>
    </location>
</feature>
<dbReference type="InterPro" id="IPR000914">
    <property type="entry name" value="SBP_5_dom"/>
</dbReference>
<comment type="subcellular location">
    <subcellularLocation>
        <location evidence="1">Cell envelope</location>
    </subcellularLocation>
</comment>
<dbReference type="Gene3D" id="3.10.105.10">
    <property type="entry name" value="Dipeptide-binding Protein, Domain 3"/>
    <property type="match status" value="1"/>
</dbReference>
<name>X1IJZ8_9ZZZZ</name>
<protein>
    <recommendedName>
        <fullName evidence="5">Solute-binding protein family 5 domain-containing protein</fullName>
    </recommendedName>
</protein>
<accession>X1IJZ8</accession>
<gene>
    <name evidence="6" type="ORF">S03H2_43340</name>
</gene>
<evidence type="ECO:0000259" key="5">
    <source>
        <dbReference type="Pfam" id="PF00496"/>
    </source>
</evidence>
<dbReference type="GO" id="GO:0030313">
    <property type="term" value="C:cell envelope"/>
    <property type="evidence" value="ECO:0007669"/>
    <property type="project" value="UniProtKB-SubCell"/>
</dbReference>
<feature type="domain" description="Solute-binding protein family 5" evidence="5">
    <location>
        <begin position="2"/>
        <end position="127"/>
    </location>
</feature>
<dbReference type="GO" id="GO:1904680">
    <property type="term" value="F:peptide transmembrane transporter activity"/>
    <property type="evidence" value="ECO:0007669"/>
    <property type="project" value="TreeGrafter"/>
</dbReference>
<organism evidence="6">
    <name type="scientific">marine sediment metagenome</name>
    <dbReference type="NCBI Taxonomy" id="412755"/>
    <lineage>
        <taxon>unclassified sequences</taxon>
        <taxon>metagenomes</taxon>
        <taxon>ecological metagenomes</taxon>
    </lineage>
</organism>
<evidence type="ECO:0000256" key="2">
    <source>
        <dbReference type="ARBA" id="ARBA00005695"/>
    </source>
</evidence>
<evidence type="ECO:0000256" key="4">
    <source>
        <dbReference type="ARBA" id="ARBA00022729"/>
    </source>
</evidence>
<dbReference type="PANTHER" id="PTHR30290">
    <property type="entry name" value="PERIPLASMIC BINDING COMPONENT OF ABC TRANSPORTER"/>
    <property type="match status" value="1"/>
</dbReference>
<comment type="similarity">
    <text evidence="2">Belongs to the bacterial solute-binding protein 5 family.</text>
</comment>
<evidence type="ECO:0000256" key="1">
    <source>
        <dbReference type="ARBA" id="ARBA00004196"/>
    </source>
</evidence>
<dbReference type="GO" id="GO:0015833">
    <property type="term" value="P:peptide transport"/>
    <property type="evidence" value="ECO:0007669"/>
    <property type="project" value="TreeGrafter"/>
</dbReference>
<reference evidence="6" key="1">
    <citation type="journal article" date="2014" name="Front. Microbiol.">
        <title>High frequency of phylogenetically diverse reductive dehalogenase-homologous genes in deep subseafloor sedimentary metagenomes.</title>
        <authorList>
            <person name="Kawai M."/>
            <person name="Futagami T."/>
            <person name="Toyoda A."/>
            <person name="Takaki Y."/>
            <person name="Nishi S."/>
            <person name="Hori S."/>
            <person name="Arai W."/>
            <person name="Tsubouchi T."/>
            <person name="Morono Y."/>
            <person name="Uchiyama I."/>
            <person name="Ito T."/>
            <person name="Fujiyama A."/>
            <person name="Inagaki F."/>
            <person name="Takami H."/>
        </authorList>
    </citation>
    <scope>NUCLEOTIDE SEQUENCE</scope>
    <source>
        <strain evidence="6">Expedition CK06-06</strain>
    </source>
</reference>
<dbReference type="Pfam" id="PF00496">
    <property type="entry name" value="SBP_bac_5"/>
    <property type="match status" value="1"/>
</dbReference>
<keyword evidence="4" id="KW-0732">Signal</keyword>
<dbReference type="AlphaFoldDB" id="X1IJZ8"/>
<comment type="caution">
    <text evidence="6">The sequence shown here is derived from an EMBL/GenBank/DDBJ whole genome shotgun (WGS) entry which is preliminary data.</text>
</comment>
<evidence type="ECO:0000313" key="6">
    <source>
        <dbReference type="EMBL" id="GAH69580.1"/>
    </source>
</evidence>
<proteinExistence type="inferred from homology"/>